<dbReference type="GO" id="GO:0005737">
    <property type="term" value="C:cytoplasm"/>
    <property type="evidence" value="ECO:0007669"/>
    <property type="project" value="TreeGrafter"/>
</dbReference>
<feature type="domain" description="NAD-dependent epimerase/dehydratase" evidence="1">
    <location>
        <begin position="3"/>
        <end position="209"/>
    </location>
</feature>
<dbReference type="PANTHER" id="PTHR48079:SF6">
    <property type="entry name" value="NAD(P)-BINDING DOMAIN-CONTAINING PROTEIN-RELATED"/>
    <property type="match status" value="1"/>
</dbReference>
<dbReference type="InterPro" id="IPR001509">
    <property type="entry name" value="Epimerase_deHydtase"/>
</dbReference>
<dbReference type="InterPro" id="IPR051783">
    <property type="entry name" value="NAD(P)-dependent_oxidoreduct"/>
</dbReference>
<proteinExistence type="predicted"/>
<evidence type="ECO:0000313" key="2">
    <source>
        <dbReference type="EMBL" id="WMF04478.1"/>
    </source>
</evidence>
<accession>A0AAF0SWP8</accession>
<name>A0AAF0SWP8_9ACTN</name>
<dbReference type="KEGG" id="mfeu:H1D33_30080"/>
<dbReference type="Pfam" id="PF01370">
    <property type="entry name" value="Epimerase"/>
    <property type="match status" value="1"/>
</dbReference>
<organism evidence="2 3">
    <name type="scientific">Micromonospora robiginosa</name>
    <dbReference type="NCBI Taxonomy" id="2749844"/>
    <lineage>
        <taxon>Bacteria</taxon>
        <taxon>Bacillati</taxon>
        <taxon>Actinomycetota</taxon>
        <taxon>Actinomycetes</taxon>
        <taxon>Micromonosporales</taxon>
        <taxon>Micromonosporaceae</taxon>
        <taxon>Micromonospora</taxon>
    </lineage>
</organism>
<protein>
    <submittedName>
        <fullName evidence="2">NAD-dependent epimerase/dehydratase family protein</fullName>
    </submittedName>
</protein>
<dbReference type="EMBL" id="CP059322">
    <property type="protein sequence ID" value="WMF04478.1"/>
    <property type="molecule type" value="Genomic_DNA"/>
</dbReference>
<evidence type="ECO:0000259" key="1">
    <source>
        <dbReference type="Pfam" id="PF01370"/>
    </source>
</evidence>
<dbReference type="PANTHER" id="PTHR48079">
    <property type="entry name" value="PROTEIN YEEZ"/>
    <property type="match status" value="1"/>
</dbReference>
<dbReference type="RefSeq" id="WP_220138719.1">
    <property type="nucleotide sequence ID" value="NZ_CP059322.2"/>
</dbReference>
<dbReference type="AlphaFoldDB" id="A0AAF0SWP8"/>
<sequence>MRVLVTGAAGRLGGACVAALAHAGHEVRAVRHRRPVAPVPDRRIEVRQGAAAELTRDVDAVVHCAFRFAPHPAADYRRDNLDAALRLMEHGRAHGVRTFVQVSSVMVYGLDAAPGAVPLPESRPPAAGSEVLDPYPAMKIELERRLGALAERLGVNLVVIRPGILFDDRTPPVVRTVGRFGLLVGAGRNHLPFVHAADVADLVRRAVEDGRPAVYHAAPARAVAALPFARAWCRRHDPGLRVLPVPRPAYAALGLLTWAAARVRGRPARWPNLRYGIRRSTRDLRYDVGRARALGWDDTRTRTVQEGIDR</sequence>
<keyword evidence="3" id="KW-1185">Reference proteome</keyword>
<dbReference type="SUPFAM" id="SSF51735">
    <property type="entry name" value="NAD(P)-binding Rossmann-fold domains"/>
    <property type="match status" value="1"/>
</dbReference>
<dbReference type="Gene3D" id="3.40.50.720">
    <property type="entry name" value="NAD(P)-binding Rossmann-like Domain"/>
    <property type="match status" value="1"/>
</dbReference>
<dbReference type="GO" id="GO:0004029">
    <property type="term" value="F:aldehyde dehydrogenase (NAD+) activity"/>
    <property type="evidence" value="ECO:0007669"/>
    <property type="project" value="TreeGrafter"/>
</dbReference>
<evidence type="ECO:0000313" key="3">
    <source>
        <dbReference type="Proteomes" id="UP000510844"/>
    </source>
</evidence>
<dbReference type="Proteomes" id="UP000510844">
    <property type="component" value="Chromosome"/>
</dbReference>
<gene>
    <name evidence="2" type="ORF">H1D33_30080</name>
</gene>
<reference evidence="3" key="1">
    <citation type="submission" date="2020-07" db="EMBL/GenBank/DDBJ databases">
        <title>A new Micromonospora strain with potent antibiotic activity isolated from the microbiome of a mid-Atlantic deep-sea sponge.</title>
        <authorList>
            <person name="Back C.R."/>
            <person name="Stennett H.L."/>
            <person name="Williams S.E."/>
            <person name="Wang L."/>
            <person name="Ojeda Gomez J."/>
            <person name="Abdulle O.M."/>
            <person name="Duffy T."/>
            <person name="Hendry K.R."/>
            <person name="Powell D."/>
            <person name="Stach J.E."/>
            <person name="Essex-Lopresti A.E."/>
            <person name="Willis C.L."/>
            <person name="Curnow P."/>
            <person name="Race P.R."/>
        </authorList>
    </citation>
    <scope>NUCLEOTIDE SEQUENCE [LARGE SCALE GENOMIC DNA]</scope>
    <source>
        <strain evidence="3">28ISP2-46</strain>
    </source>
</reference>
<dbReference type="InterPro" id="IPR036291">
    <property type="entry name" value="NAD(P)-bd_dom_sf"/>
</dbReference>
<reference evidence="2 3" key="2">
    <citation type="journal article" date="2021" name="Mar. Drugs">
        <title>A New Micromonospora Strain with Antibiotic Activity Isolated from the Microbiome of a Mid-Atlantic Deep-Sea Sponge.</title>
        <authorList>
            <person name="Back C.R."/>
            <person name="Stennett H.L."/>
            <person name="Williams S.E."/>
            <person name="Wang L."/>
            <person name="Ojeda Gomez J."/>
            <person name="Abdulle O.M."/>
            <person name="Duffy T."/>
            <person name="Neal C."/>
            <person name="Mantell J."/>
            <person name="Jepson M.A."/>
            <person name="Hendry K.R."/>
            <person name="Powell D."/>
            <person name="Stach J.E.M."/>
            <person name="Essex-Lopresti A.E."/>
            <person name="Willis C.L."/>
            <person name="Curnow P."/>
            <person name="Race P.R."/>
        </authorList>
    </citation>
    <scope>NUCLEOTIDE SEQUENCE [LARGE SCALE GENOMIC DNA]</scope>
    <source>
        <strain evidence="2 3">28ISP2-46</strain>
    </source>
</reference>